<dbReference type="Gene3D" id="2.40.10.270">
    <property type="entry name" value="Bacteriophage SPP1 head-tail adaptor protein"/>
    <property type="match status" value="1"/>
</dbReference>
<organism evidence="1 2">
    <name type="scientific">Absicoccus porci</name>
    <dbReference type="NCBI Taxonomy" id="2486576"/>
    <lineage>
        <taxon>Bacteria</taxon>
        <taxon>Bacillati</taxon>
        <taxon>Bacillota</taxon>
        <taxon>Erysipelotrichia</taxon>
        <taxon>Erysipelotrichales</taxon>
        <taxon>Erysipelotrichaceae</taxon>
        <taxon>Absicoccus</taxon>
    </lineage>
</organism>
<dbReference type="InterPro" id="IPR008767">
    <property type="entry name" value="Phage_SPP1_head-tail_adaptor"/>
</dbReference>
<evidence type="ECO:0000313" key="1">
    <source>
        <dbReference type="EMBL" id="RNM31650.1"/>
    </source>
</evidence>
<dbReference type="InterPro" id="IPR038666">
    <property type="entry name" value="SSP1_head-tail_sf"/>
</dbReference>
<proteinExistence type="predicted"/>
<protein>
    <submittedName>
        <fullName evidence="1">Head-tail adaptor protein</fullName>
    </submittedName>
</protein>
<dbReference type="NCBIfam" id="TIGR01563">
    <property type="entry name" value="gp16_SPP1"/>
    <property type="match status" value="1"/>
</dbReference>
<dbReference type="AlphaFoldDB" id="A0A3N0I579"/>
<accession>A0A3N0I579</accession>
<keyword evidence="2" id="KW-1185">Reference proteome</keyword>
<comment type="caution">
    <text evidence="1">The sequence shown here is derived from an EMBL/GenBank/DDBJ whole genome shotgun (WGS) entry which is preliminary data.</text>
</comment>
<dbReference type="RefSeq" id="WP_128519811.1">
    <property type="nucleotide sequence ID" value="NZ_RJQC01000001.1"/>
</dbReference>
<gene>
    <name evidence="1" type="ORF">EDX97_03600</name>
</gene>
<reference evidence="1 2" key="1">
    <citation type="submission" date="2018-11" db="EMBL/GenBank/DDBJ databases">
        <title>Clostridium sp. nov., a member of the family Erysipelotrichaceae isolated from pig faeces.</title>
        <authorList>
            <person name="Chang Y.-H."/>
        </authorList>
    </citation>
    <scope>NUCLEOTIDE SEQUENCE [LARGE SCALE GENOMIC DNA]</scope>
    <source>
        <strain evidence="1 2">YH-panp20</strain>
    </source>
</reference>
<name>A0A3N0I579_9FIRM</name>
<dbReference type="Pfam" id="PF05521">
    <property type="entry name" value="Phage_HCP"/>
    <property type="match status" value="1"/>
</dbReference>
<dbReference type="EMBL" id="RJQC01000001">
    <property type="protein sequence ID" value="RNM31650.1"/>
    <property type="molecule type" value="Genomic_DNA"/>
</dbReference>
<dbReference type="OrthoDB" id="9811106at2"/>
<dbReference type="Proteomes" id="UP000276568">
    <property type="component" value="Unassembled WGS sequence"/>
</dbReference>
<sequence>MNIELLNVRIFIQKNEVISDAIGNRKNAWKDYYTCYATVSAEAGKESTDAGLVVDDSKIDFTIRYCKKAAALTSTGYRVQFGSELYDILAVDHMNFKRKCIKLSCQKVRR</sequence>
<evidence type="ECO:0000313" key="2">
    <source>
        <dbReference type="Proteomes" id="UP000276568"/>
    </source>
</evidence>